<reference evidence="1" key="1">
    <citation type="submission" date="2022-04" db="EMBL/GenBank/DDBJ databases">
        <title>Jade perch genome.</title>
        <authorList>
            <person name="Chao B."/>
        </authorList>
    </citation>
    <scope>NUCLEOTIDE SEQUENCE</scope>
    <source>
        <strain evidence="1">CB-2022</strain>
    </source>
</reference>
<sequence length="490" mass="54980">MSRNHKSEFGQPWASRTAWHGADAAGAERAELHQRAARRTAEGEMRPGGRRAPLFILLIMPTIHPQQNSSHPALFDGGNLSHAAPPPTAHPTPVIFTTTFTPTNTTLNPAATFVNGLLDRIPPGEVPRWAIYAIFLAGALLILICCLCICIKCCCKGKKKKKQQKKMNEKINLDGVNGKTTTALVQPDVADVDYGSTKHQRGKLLYSLEHNAAQSELTVGIKQADSLKAMDLGGSSDPYVKVYILPDKTRTCETKVFRNTLNPIFKEQFNFQISKSSLLKSTVVMQVFDFNRFSKHNIIGELRVELCNVDWNHVIEEWKDLAEPAKFEEENLGEICFSLRYVPTAGKLTVVILEAKNLKSMDIGGSSDPYVKVQLALDKRKWRKRKTSIKKKTLNPYYNESFTFDVTFEQIQRVNLVISVWDHDTVTRNDAMGKIFLGCDASGNQLRHWADMLSNPRRPVAQWHSLLSAEQVNSTLTLKKKIPLANKLPF</sequence>
<organism evidence="1 2">
    <name type="scientific">Scortum barcoo</name>
    <name type="common">barcoo grunter</name>
    <dbReference type="NCBI Taxonomy" id="214431"/>
    <lineage>
        <taxon>Eukaryota</taxon>
        <taxon>Metazoa</taxon>
        <taxon>Chordata</taxon>
        <taxon>Craniata</taxon>
        <taxon>Vertebrata</taxon>
        <taxon>Euteleostomi</taxon>
        <taxon>Actinopterygii</taxon>
        <taxon>Neopterygii</taxon>
        <taxon>Teleostei</taxon>
        <taxon>Neoteleostei</taxon>
        <taxon>Acanthomorphata</taxon>
        <taxon>Eupercaria</taxon>
        <taxon>Centrarchiformes</taxon>
        <taxon>Terapontoidei</taxon>
        <taxon>Terapontidae</taxon>
        <taxon>Scortum</taxon>
    </lineage>
</organism>
<evidence type="ECO:0000313" key="1">
    <source>
        <dbReference type="EMBL" id="KAI3371564.1"/>
    </source>
</evidence>
<evidence type="ECO:0000313" key="2">
    <source>
        <dbReference type="Proteomes" id="UP000831701"/>
    </source>
</evidence>
<dbReference type="EMBL" id="CM041536">
    <property type="protein sequence ID" value="KAI3371564.1"/>
    <property type="molecule type" value="Genomic_DNA"/>
</dbReference>
<gene>
    <name evidence="1" type="ORF">L3Q82_023586</name>
</gene>
<comment type="caution">
    <text evidence="1">The sequence shown here is derived from an EMBL/GenBank/DDBJ whole genome shotgun (WGS) entry which is preliminary data.</text>
</comment>
<accession>A0ACB8WUX9</accession>
<name>A0ACB8WUX9_9TELE</name>
<proteinExistence type="predicted"/>
<dbReference type="Proteomes" id="UP000831701">
    <property type="component" value="Chromosome 6"/>
</dbReference>
<keyword evidence="2" id="KW-1185">Reference proteome</keyword>
<protein>
    <submittedName>
        <fullName evidence="1">Uncharacterized protein</fullName>
    </submittedName>
</protein>